<dbReference type="EMBL" id="JAVDSG010000001">
    <property type="protein sequence ID" value="MDR6592589.1"/>
    <property type="molecule type" value="Genomic_DNA"/>
</dbReference>
<evidence type="ECO:0000313" key="2">
    <source>
        <dbReference type="Proteomes" id="UP001268819"/>
    </source>
</evidence>
<sequence>MVTASTTTIYEHRIEVATSPLPAMKMCRRLHEGFMGRPLTQAQAVGPAGNPPATAVRERLDWLPIRLPEPANREFTAFSTDPTAMARSFTREVAEWLVDEAGPNPFQSPMPILLTFESGFAYTTASQRIDPKHLLAVVDVILGLLDRMGATPAQPPTSA</sequence>
<reference evidence="1 2" key="1">
    <citation type="submission" date="2023-07" db="EMBL/GenBank/DDBJ databases">
        <title>Sequencing the genomes of 1000 actinobacteria strains.</title>
        <authorList>
            <person name="Klenk H.-P."/>
        </authorList>
    </citation>
    <scope>NUCLEOTIDE SEQUENCE [LARGE SCALE GENOMIC DNA]</scope>
    <source>
        <strain evidence="1 2">DSM 43749</strain>
    </source>
</reference>
<dbReference type="RefSeq" id="WP_310304252.1">
    <property type="nucleotide sequence ID" value="NZ_BAAAXB010000001.1"/>
</dbReference>
<gene>
    <name evidence="1" type="ORF">J2S66_000973</name>
</gene>
<comment type="caution">
    <text evidence="1">The sequence shown here is derived from an EMBL/GenBank/DDBJ whole genome shotgun (WGS) entry which is preliminary data.</text>
</comment>
<name>A0ABU1PRP5_9PSEU</name>
<evidence type="ECO:0000313" key="1">
    <source>
        <dbReference type="EMBL" id="MDR6592589.1"/>
    </source>
</evidence>
<protein>
    <submittedName>
        <fullName evidence="1">Uncharacterized protein</fullName>
    </submittedName>
</protein>
<dbReference type="Proteomes" id="UP001268819">
    <property type="component" value="Unassembled WGS sequence"/>
</dbReference>
<organism evidence="1 2">
    <name type="scientific">Saccharothrix longispora</name>
    <dbReference type="NCBI Taxonomy" id="33920"/>
    <lineage>
        <taxon>Bacteria</taxon>
        <taxon>Bacillati</taxon>
        <taxon>Actinomycetota</taxon>
        <taxon>Actinomycetes</taxon>
        <taxon>Pseudonocardiales</taxon>
        <taxon>Pseudonocardiaceae</taxon>
        <taxon>Saccharothrix</taxon>
    </lineage>
</organism>
<accession>A0ABU1PRP5</accession>
<proteinExistence type="predicted"/>
<keyword evidence="2" id="KW-1185">Reference proteome</keyword>